<dbReference type="AlphaFoldDB" id="A0A9Q0HE44"/>
<gene>
    <name evidence="2" type="ORF">NE237_022291</name>
</gene>
<dbReference type="InterPro" id="IPR029058">
    <property type="entry name" value="AB_hydrolase_fold"/>
</dbReference>
<dbReference type="SUPFAM" id="SSF53474">
    <property type="entry name" value="alpha/beta-Hydrolases"/>
    <property type="match status" value="1"/>
</dbReference>
<dbReference type="GO" id="GO:0080032">
    <property type="term" value="F:methyl jasmonate esterase activity"/>
    <property type="evidence" value="ECO:0007669"/>
    <property type="project" value="TreeGrafter"/>
</dbReference>
<dbReference type="GO" id="GO:0009696">
    <property type="term" value="P:salicylic acid metabolic process"/>
    <property type="evidence" value="ECO:0007669"/>
    <property type="project" value="TreeGrafter"/>
</dbReference>
<evidence type="ECO:0000259" key="1">
    <source>
        <dbReference type="Pfam" id="PF00561"/>
    </source>
</evidence>
<dbReference type="PANTHER" id="PTHR10992">
    <property type="entry name" value="METHYLESTERASE FAMILY MEMBER"/>
    <property type="match status" value="1"/>
</dbReference>
<feature type="domain" description="AB hydrolase-1" evidence="1">
    <location>
        <begin position="10"/>
        <end position="120"/>
    </location>
</feature>
<keyword evidence="3" id="KW-1185">Reference proteome</keyword>
<dbReference type="Pfam" id="PF00561">
    <property type="entry name" value="Abhydrolase_1"/>
    <property type="match status" value="1"/>
</dbReference>
<protein>
    <recommendedName>
        <fullName evidence="1">AB hydrolase-1 domain-containing protein</fullName>
    </recommendedName>
</protein>
<dbReference type="GO" id="GO:0080031">
    <property type="term" value="F:methyl salicylate esterase activity"/>
    <property type="evidence" value="ECO:0007669"/>
    <property type="project" value="TreeGrafter"/>
</dbReference>
<dbReference type="GO" id="GO:0080030">
    <property type="term" value="F:methyl indole-3-acetate esterase activity"/>
    <property type="evidence" value="ECO:0007669"/>
    <property type="project" value="TreeGrafter"/>
</dbReference>
<dbReference type="Proteomes" id="UP001141806">
    <property type="component" value="Unassembled WGS sequence"/>
</dbReference>
<dbReference type="InterPro" id="IPR000073">
    <property type="entry name" value="AB_hydrolase_1"/>
</dbReference>
<evidence type="ECO:0000313" key="3">
    <source>
        <dbReference type="Proteomes" id="UP001141806"/>
    </source>
</evidence>
<name>A0A9Q0HE44_9MAGN</name>
<dbReference type="PANTHER" id="PTHR10992:SF1066">
    <property type="entry name" value="METHYL JASMONATE ESTERASE 1"/>
    <property type="match status" value="1"/>
</dbReference>
<proteinExistence type="predicted"/>
<sequence length="170" mass="18861">MERRGEKKHHFVLVHGAGHGGWCWYKLATLLRSAGHRVTAPDLAASGINPKRLDEIRSISDYFQPLMEVMASLLPDDKVILVGHSMGGASVSAAMERFPHKISAAVFASAVMPGPDFTFATISQEFQKRTDSMMDCQYWFDDGSDNHQPPCCLGRSSWPPSFISSAHRRI</sequence>
<dbReference type="Gene3D" id="3.40.50.1820">
    <property type="entry name" value="alpha/beta hydrolase"/>
    <property type="match status" value="1"/>
</dbReference>
<dbReference type="InterPro" id="IPR045889">
    <property type="entry name" value="MES/HNL"/>
</dbReference>
<organism evidence="2 3">
    <name type="scientific">Protea cynaroides</name>
    <dbReference type="NCBI Taxonomy" id="273540"/>
    <lineage>
        <taxon>Eukaryota</taxon>
        <taxon>Viridiplantae</taxon>
        <taxon>Streptophyta</taxon>
        <taxon>Embryophyta</taxon>
        <taxon>Tracheophyta</taxon>
        <taxon>Spermatophyta</taxon>
        <taxon>Magnoliopsida</taxon>
        <taxon>Proteales</taxon>
        <taxon>Proteaceae</taxon>
        <taxon>Protea</taxon>
    </lineage>
</organism>
<dbReference type="GO" id="GO:0009694">
    <property type="term" value="P:jasmonic acid metabolic process"/>
    <property type="evidence" value="ECO:0007669"/>
    <property type="project" value="TreeGrafter"/>
</dbReference>
<reference evidence="2" key="1">
    <citation type="journal article" date="2023" name="Plant J.">
        <title>The genome of the king protea, Protea cynaroides.</title>
        <authorList>
            <person name="Chang J."/>
            <person name="Duong T.A."/>
            <person name="Schoeman C."/>
            <person name="Ma X."/>
            <person name="Roodt D."/>
            <person name="Barker N."/>
            <person name="Li Z."/>
            <person name="Van de Peer Y."/>
            <person name="Mizrachi E."/>
        </authorList>
    </citation>
    <scope>NUCLEOTIDE SEQUENCE</scope>
    <source>
        <tissue evidence="2">Young leaves</tissue>
    </source>
</reference>
<accession>A0A9Q0HE44</accession>
<comment type="caution">
    <text evidence="2">The sequence shown here is derived from an EMBL/GenBank/DDBJ whole genome shotgun (WGS) entry which is preliminary data.</text>
</comment>
<evidence type="ECO:0000313" key="2">
    <source>
        <dbReference type="EMBL" id="KAJ4962352.1"/>
    </source>
</evidence>
<dbReference type="EMBL" id="JAMYWD010000008">
    <property type="protein sequence ID" value="KAJ4962352.1"/>
    <property type="molecule type" value="Genomic_DNA"/>
</dbReference>
<dbReference type="OrthoDB" id="408373at2759"/>